<sequence length="179" mass="19347">MKRIVYTILAIIGFGLISATAQRANVGVNFSGAAPLGDNADFYNAGAGADVSFDYYFNDRFDVGVEAGFEALPYDADGLDGERLTIVPVQVTAAIHKDLATWVDLYGELGAGTFTFGSSLEGVDADTYAGVSPRVGLAFELSENQWFLDTNLEYRHVFTDVEPDFNTLGLNIGLLYTIF</sequence>
<evidence type="ECO:0000256" key="2">
    <source>
        <dbReference type="SAM" id="SignalP"/>
    </source>
</evidence>
<dbReference type="Gene3D" id="2.40.160.20">
    <property type="match status" value="1"/>
</dbReference>
<reference evidence="4 5" key="1">
    <citation type="submission" date="2018-07" db="EMBL/GenBank/DDBJ databases">
        <title>Genomic Encyclopedia of Type Strains, Phase IV (KMG-IV): sequencing the most valuable type-strain genomes for metagenomic binning, comparative biology and taxonomic classification.</title>
        <authorList>
            <person name="Goeker M."/>
        </authorList>
    </citation>
    <scope>NUCLEOTIDE SEQUENCE [LARGE SCALE GENOMIC DNA]</scope>
    <source>
        <strain evidence="4 5">DSM 4134</strain>
    </source>
</reference>
<dbReference type="EMBL" id="QREG01000001">
    <property type="protein sequence ID" value="REE05687.1"/>
    <property type="molecule type" value="Genomic_DNA"/>
</dbReference>
<proteinExistence type="predicted"/>
<evidence type="ECO:0000313" key="5">
    <source>
        <dbReference type="Proteomes" id="UP000256779"/>
    </source>
</evidence>
<gene>
    <name evidence="4" type="ORF">C7460_101204</name>
</gene>
<keyword evidence="1 2" id="KW-0732">Signal</keyword>
<organism evidence="4 5">
    <name type="scientific">Marinoscillum furvescens DSM 4134</name>
    <dbReference type="NCBI Taxonomy" id="1122208"/>
    <lineage>
        <taxon>Bacteria</taxon>
        <taxon>Pseudomonadati</taxon>
        <taxon>Bacteroidota</taxon>
        <taxon>Cytophagia</taxon>
        <taxon>Cytophagales</taxon>
        <taxon>Reichenbachiellaceae</taxon>
        <taxon>Marinoscillum</taxon>
    </lineage>
</organism>
<dbReference type="SUPFAM" id="SSF56925">
    <property type="entry name" value="OMPA-like"/>
    <property type="match status" value="1"/>
</dbReference>
<dbReference type="InterPro" id="IPR027385">
    <property type="entry name" value="Beta-barrel_OMP"/>
</dbReference>
<dbReference type="Pfam" id="PF13505">
    <property type="entry name" value="OMP_b-brl"/>
    <property type="match status" value="1"/>
</dbReference>
<evidence type="ECO:0000256" key="1">
    <source>
        <dbReference type="ARBA" id="ARBA00022729"/>
    </source>
</evidence>
<evidence type="ECO:0000259" key="3">
    <source>
        <dbReference type="Pfam" id="PF13505"/>
    </source>
</evidence>
<dbReference type="InterPro" id="IPR011250">
    <property type="entry name" value="OMP/PagP_B-barrel"/>
</dbReference>
<dbReference type="RefSeq" id="WP_170147842.1">
    <property type="nucleotide sequence ID" value="NZ_QREG01000001.1"/>
</dbReference>
<feature type="chain" id="PRO_5017617291" evidence="2">
    <location>
        <begin position="24"/>
        <end position="179"/>
    </location>
</feature>
<keyword evidence="5" id="KW-1185">Reference proteome</keyword>
<feature type="domain" description="Outer membrane protein beta-barrel" evidence="3">
    <location>
        <begin position="10"/>
        <end position="175"/>
    </location>
</feature>
<accession>A0A3D9LGF1</accession>
<comment type="caution">
    <text evidence="4">The sequence shown here is derived from an EMBL/GenBank/DDBJ whole genome shotgun (WGS) entry which is preliminary data.</text>
</comment>
<dbReference type="AlphaFoldDB" id="A0A3D9LGF1"/>
<protein>
    <submittedName>
        <fullName evidence="4">Outer membrane protein with beta-barrel domain</fullName>
    </submittedName>
</protein>
<dbReference type="Proteomes" id="UP000256779">
    <property type="component" value="Unassembled WGS sequence"/>
</dbReference>
<name>A0A3D9LGF1_MARFU</name>
<evidence type="ECO:0000313" key="4">
    <source>
        <dbReference type="EMBL" id="REE05687.1"/>
    </source>
</evidence>
<feature type="signal peptide" evidence="2">
    <location>
        <begin position="1"/>
        <end position="23"/>
    </location>
</feature>